<protein>
    <submittedName>
        <fullName evidence="1">DUF4411 family protein</fullName>
    </submittedName>
</protein>
<dbReference type="InterPro" id="IPR016541">
    <property type="entry name" value="UCP008505"/>
</dbReference>
<dbReference type="Proteomes" id="UP000694660">
    <property type="component" value="Unassembled WGS sequence"/>
</dbReference>
<dbReference type="Pfam" id="PF14367">
    <property type="entry name" value="DUF4411"/>
    <property type="match status" value="1"/>
</dbReference>
<evidence type="ECO:0000313" key="1">
    <source>
        <dbReference type="EMBL" id="MBT0963922.1"/>
    </source>
</evidence>
<accession>A0A944HDN4</accession>
<keyword evidence="2" id="KW-1185">Reference proteome</keyword>
<dbReference type="AlphaFoldDB" id="A0A944HDN4"/>
<proteinExistence type="predicted"/>
<sequence length="100" mass="11310">IHRSALSGWTAAPPQCSSCWSFLAYMLLAHMVCLKHKISDRLWLVAKAKATGATVVTHEKLNLAIRKKFLIPNVCRVFGVKWIDTFELLETLEARFVLPT</sequence>
<name>A0A944HDN4_DENI1</name>
<reference evidence="2" key="1">
    <citation type="journal article" date="2022" name="ISME J.">
        <title>Genetic and phylogenetic analysis of dissimilatory iodate-reducing bacteria identifies potential niches across the world's oceans.</title>
        <authorList>
            <person name="Reyes-Umana V."/>
            <person name="Henning Z."/>
            <person name="Lee K."/>
            <person name="Barnum T.P."/>
            <person name="Coates J.D."/>
        </authorList>
    </citation>
    <scope>NUCLEOTIDE SEQUENCE [LARGE SCALE GENOMIC DNA]</scope>
    <source>
        <strain evidence="2">IR12</strain>
    </source>
</reference>
<organism evidence="1 2">
    <name type="scientific">Denitromonas iodatirespirans</name>
    <dbReference type="NCBI Taxonomy" id="2795389"/>
    <lineage>
        <taxon>Bacteria</taxon>
        <taxon>Pseudomonadati</taxon>
        <taxon>Pseudomonadota</taxon>
        <taxon>Betaproteobacteria</taxon>
        <taxon>Rhodocyclales</taxon>
        <taxon>Zoogloeaceae</taxon>
        <taxon>Denitromonas</taxon>
    </lineage>
</organism>
<dbReference type="EMBL" id="JAEKFT010000043">
    <property type="protein sequence ID" value="MBT0963922.1"/>
    <property type="molecule type" value="Genomic_DNA"/>
</dbReference>
<feature type="non-terminal residue" evidence="1">
    <location>
        <position position="1"/>
    </location>
</feature>
<evidence type="ECO:0000313" key="2">
    <source>
        <dbReference type="Proteomes" id="UP000694660"/>
    </source>
</evidence>
<gene>
    <name evidence="1" type="ORF">I8J34_22310</name>
</gene>
<comment type="caution">
    <text evidence="1">The sequence shown here is derived from an EMBL/GenBank/DDBJ whole genome shotgun (WGS) entry which is preliminary data.</text>
</comment>